<dbReference type="Gene3D" id="2.60.120.40">
    <property type="match status" value="1"/>
</dbReference>
<keyword evidence="2" id="KW-0812">Transmembrane</keyword>
<dbReference type="EMBL" id="CP111026">
    <property type="protein sequence ID" value="WAR27824.1"/>
    <property type="molecule type" value="Genomic_DNA"/>
</dbReference>
<evidence type="ECO:0000313" key="5">
    <source>
        <dbReference type="Proteomes" id="UP001164746"/>
    </source>
</evidence>
<comment type="similarity">
    <text evidence="1">Belongs to the tumor necrosis factor family.</text>
</comment>
<feature type="non-terminal residue" evidence="4">
    <location>
        <position position="470"/>
    </location>
</feature>
<accession>A0ABY7G2S3</accession>
<dbReference type="Pfam" id="PF00229">
    <property type="entry name" value="TNF"/>
    <property type="match status" value="1"/>
</dbReference>
<reference evidence="4" key="1">
    <citation type="submission" date="2022-11" db="EMBL/GenBank/DDBJ databases">
        <title>Centuries of genome instability and evolution in soft-shell clam transmissible cancer (bioRxiv).</title>
        <authorList>
            <person name="Hart S.F.M."/>
            <person name="Yonemitsu M.A."/>
            <person name="Giersch R.M."/>
            <person name="Beal B.F."/>
            <person name="Arriagada G."/>
            <person name="Davis B.W."/>
            <person name="Ostrander E.A."/>
            <person name="Goff S.P."/>
            <person name="Metzger M.J."/>
        </authorList>
    </citation>
    <scope>NUCLEOTIDE SEQUENCE</scope>
    <source>
        <strain evidence="4">MELC-2E11</strain>
        <tissue evidence="4">Siphon/mantle</tissue>
    </source>
</reference>
<proteinExistence type="inferred from homology"/>
<evidence type="ECO:0000259" key="3">
    <source>
        <dbReference type="Pfam" id="PF00229"/>
    </source>
</evidence>
<keyword evidence="5" id="KW-1185">Reference proteome</keyword>
<evidence type="ECO:0000256" key="2">
    <source>
        <dbReference type="SAM" id="Phobius"/>
    </source>
</evidence>
<evidence type="ECO:0000313" key="4">
    <source>
        <dbReference type="EMBL" id="WAR27824.1"/>
    </source>
</evidence>
<dbReference type="SUPFAM" id="SSF49842">
    <property type="entry name" value="TNF-like"/>
    <property type="match status" value="1"/>
</dbReference>
<dbReference type="InterPro" id="IPR008983">
    <property type="entry name" value="Tumour_necrosis_fac-like_dom"/>
</dbReference>
<evidence type="ECO:0000256" key="1">
    <source>
        <dbReference type="ARBA" id="ARBA00008670"/>
    </source>
</evidence>
<name>A0ABY7G2S3_MYAAR</name>
<feature type="transmembrane region" description="Helical" evidence="2">
    <location>
        <begin position="267"/>
        <end position="288"/>
    </location>
</feature>
<dbReference type="InterPro" id="IPR006052">
    <property type="entry name" value="TNF_dom"/>
</dbReference>
<keyword evidence="2" id="KW-1133">Transmembrane helix</keyword>
<protein>
    <recommendedName>
        <fullName evidence="3">THD domain-containing protein</fullName>
    </recommendedName>
</protein>
<dbReference type="Proteomes" id="UP001164746">
    <property type="component" value="Chromosome 15"/>
</dbReference>
<gene>
    <name evidence="4" type="ORF">MAR_013528</name>
</gene>
<keyword evidence="2" id="KW-0472">Membrane</keyword>
<organism evidence="4 5">
    <name type="scientific">Mya arenaria</name>
    <name type="common">Soft-shell clam</name>
    <dbReference type="NCBI Taxonomy" id="6604"/>
    <lineage>
        <taxon>Eukaryota</taxon>
        <taxon>Metazoa</taxon>
        <taxon>Spiralia</taxon>
        <taxon>Lophotrochozoa</taxon>
        <taxon>Mollusca</taxon>
        <taxon>Bivalvia</taxon>
        <taxon>Autobranchia</taxon>
        <taxon>Heteroconchia</taxon>
        <taxon>Euheterodonta</taxon>
        <taxon>Imparidentia</taxon>
        <taxon>Neoheterodontei</taxon>
        <taxon>Myida</taxon>
        <taxon>Myoidea</taxon>
        <taxon>Myidae</taxon>
        <taxon>Mya</taxon>
    </lineage>
</organism>
<feature type="domain" description="THD" evidence="3">
    <location>
        <begin position="344"/>
        <end position="459"/>
    </location>
</feature>
<sequence>QRVLSREPLQTFPSPAQLVRPRCDQDRQGRLWRAVSTQPLYEEQMEHINEIGEHDSSLPESVERINKRLSRSLSIEEAFNRSKKEFKSGISAECKVVTLPTLVDETLKEEDSVKEVKEMAQEKSFTEKKMERLGAHEAGIGHEVVVDRTLKAPPCVYVTQNSVNEDREVERSKLLVNRTSPVVNLKQDPFKAQFYRSFSKQVSMLEDQNGNKDGDSMYKQPHVAPKDNVETSVAIEIESCSKTLASKASSTQSVTGGHAELTWRRMLPFMIVSVLLSCVLIGIPLAVLEVHRILSSEPPVNDTKSEPDSQKHWHESYTDNAEHVRPIERFVLDQQFLKEEGKVRWKESEQTARSSVKPSQNESCVVVPEAGRYMVYSQITFAFDGLTDRSEVAHSVNVRSGTDVNMVQKKLIAVPYRDPKLPRRQQTMEPSNLITSAKVEAHDRICIEVSPANLVYVSQVDNALMVAKVE</sequence>